<keyword evidence="3" id="KW-1185">Reference proteome</keyword>
<feature type="region of interest" description="Disordered" evidence="1">
    <location>
        <begin position="1"/>
        <end position="60"/>
    </location>
</feature>
<evidence type="ECO:0000313" key="2">
    <source>
        <dbReference type="EMBL" id="SMF61231.1"/>
    </source>
</evidence>
<feature type="compositionally biased region" description="Basic and acidic residues" evidence="1">
    <location>
        <begin position="1"/>
        <end position="19"/>
    </location>
</feature>
<dbReference type="Proteomes" id="UP000192934">
    <property type="component" value="Chromosome I"/>
</dbReference>
<evidence type="ECO:0000256" key="1">
    <source>
        <dbReference type="SAM" id="MobiDB-lite"/>
    </source>
</evidence>
<dbReference type="EMBL" id="LT840185">
    <property type="protein sequence ID" value="SMF61231.1"/>
    <property type="molecule type" value="Genomic_DNA"/>
</dbReference>
<sequence>MIADGRKSPEAQERGRKPWIEPNGEVHGSGSGAGGGNPGEDFDDDLGPINPAPDEAPDAR</sequence>
<proteinExistence type="predicted"/>
<evidence type="ECO:0000313" key="3">
    <source>
        <dbReference type="Proteomes" id="UP000192934"/>
    </source>
</evidence>
<gene>
    <name evidence="2" type="ORF">SAMN06295910_0214</name>
</gene>
<feature type="compositionally biased region" description="Gly residues" evidence="1">
    <location>
        <begin position="27"/>
        <end position="38"/>
    </location>
</feature>
<dbReference type="STRING" id="941907.SAMN06295910_0214"/>
<protein>
    <submittedName>
        <fullName evidence="2">Uncharacterized protein</fullName>
    </submittedName>
</protein>
<accession>A0A1X7FYS2</accession>
<name>A0A1X7FYS2_9SPHN</name>
<dbReference type="AlphaFoldDB" id="A0A1X7FYS2"/>
<reference evidence="3" key="1">
    <citation type="submission" date="2017-04" db="EMBL/GenBank/DDBJ databases">
        <authorList>
            <person name="Varghese N."/>
            <person name="Submissions S."/>
        </authorList>
    </citation>
    <scope>NUCLEOTIDE SEQUENCE [LARGE SCALE GENOMIC DNA]</scope>
    <source>
        <strain evidence="3">Dd16</strain>
    </source>
</reference>
<organism evidence="2 3">
    <name type="scientific">Allosphingosinicella indica</name>
    <dbReference type="NCBI Taxonomy" id="941907"/>
    <lineage>
        <taxon>Bacteria</taxon>
        <taxon>Pseudomonadati</taxon>
        <taxon>Pseudomonadota</taxon>
        <taxon>Alphaproteobacteria</taxon>
        <taxon>Sphingomonadales</taxon>
        <taxon>Sphingomonadaceae</taxon>
        <taxon>Allosphingosinicella</taxon>
    </lineage>
</organism>